<dbReference type="Proteomes" id="UP000751190">
    <property type="component" value="Unassembled WGS sequence"/>
</dbReference>
<dbReference type="OrthoDB" id="44258at2759"/>
<keyword evidence="4" id="KW-1185">Reference proteome</keyword>
<organism evidence="3 4">
    <name type="scientific">Diacronema lutheri</name>
    <name type="common">Unicellular marine alga</name>
    <name type="synonym">Monochrysis lutheri</name>
    <dbReference type="NCBI Taxonomy" id="2081491"/>
    <lineage>
        <taxon>Eukaryota</taxon>
        <taxon>Haptista</taxon>
        <taxon>Haptophyta</taxon>
        <taxon>Pavlovophyceae</taxon>
        <taxon>Pavlovales</taxon>
        <taxon>Pavlovaceae</taxon>
        <taxon>Diacronema</taxon>
    </lineage>
</organism>
<feature type="domain" description="Pterin-binding" evidence="2">
    <location>
        <begin position="127"/>
        <end position="179"/>
    </location>
</feature>
<keyword evidence="1" id="KW-0732">Signal</keyword>
<proteinExistence type="predicted"/>
<reference evidence="3" key="1">
    <citation type="submission" date="2021-05" db="EMBL/GenBank/DDBJ databases">
        <title>The genome of the haptophyte Pavlova lutheri (Diacronema luteri, Pavlovales) - a model for lipid biosynthesis in eukaryotic algae.</title>
        <authorList>
            <person name="Hulatt C.J."/>
            <person name="Posewitz M.C."/>
        </authorList>
    </citation>
    <scope>NUCLEOTIDE SEQUENCE</scope>
    <source>
        <strain evidence="3">NIVA-4/92</strain>
    </source>
</reference>
<sequence length="179" mass="18689">MARDRGQRTRALAGLGFCALVGAFPQPAPTRRAVCVGAGALLLARSERAAAASPASGAAGTERVRAVLIAFERLSASWEDATTDCRFGEVKRELLGASSKAELLEEASTFATFNKEKTMNVLCKRSTALMGDISTINAYAKGSDDGGSENLVQAQRNVAEGARVLRRAVEIVDAGGTNG</sequence>
<feature type="signal peptide" evidence="1">
    <location>
        <begin position="1"/>
        <end position="23"/>
    </location>
</feature>
<gene>
    <name evidence="3" type="ORF">KFE25_000002</name>
</gene>
<protein>
    <recommendedName>
        <fullName evidence="2">Pterin-binding domain-containing protein</fullName>
    </recommendedName>
</protein>
<evidence type="ECO:0000259" key="2">
    <source>
        <dbReference type="PROSITE" id="PS50972"/>
    </source>
</evidence>
<evidence type="ECO:0000256" key="1">
    <source>
        <dbReference type="SAM" id="SignalP"/>
    </source>
</evidence>
<dbReference type="AlphaFoldDB" id="A0A8J5XNM2"/>
<evidence type="ECO:0000313" key="3">
    <source>
        <dbReference type="EMBL" id="KAG8463834.1"/>
    </source>
</evidence>
<dbReference type="OMA" id="EDATTDC"/>
<evidence type="ECO:0000313" key="4">
    <source>
        <dbReference type="Proteomes" id="UP000751190"/>
    </source>
</evidence>
<dbReference type="PROSITE" id="PS50972">
    <property type="entry name" value="PTERIN_BINDING"/>
    <property type="match status" value="1"/>
</dbReference>
<comment type="caution">
    <text evidence="3">The sequence shown here is derived from an EMBL/GenBank/DDBJ whole genome shotgun (WGS) entry which is preliminary data.</text>
</comment>
<dbReference type="GO" id="GO:0042558">
    <property type="term" value="P:pteridine-containing compound metabolic process"/>
    <property type="evidence" value="ECO:0007669"/>
    <property type="project" value="InterPro"/>
</dbReference>
<feature type="chain" id="PRO_5035284794" description="Pterin-binding domain-containing protein" evidence="1">
    <location>
        <begin position="24"/>
        <end position="179"/>
    </location>
</feature>
<accession>A0A8J5XNM2</accession>
<name>A0A8J5XNM2_DIALT</name>
<dbReference type="EMBL" id="JAGTXO010000014">
    <property type="protein sequence ID" value="KAG8463834.1"/>
    <property type="molecule type" value="Genomic_DNA"/>
</dbReference>
<dbReference type="InterPro" id="IPR000489">
    <property type="entry name" value="Pterin-binding_dom"/>
</dbReference>